<dbReference type="InterPro" id="IPR009327">
    <property type="entry name" value="Cupin_DUF985"/>
</dbReference>
<feature type="domain" description="DUF985" evidence="1">
    <location>
        <begin position="7"/>
        <end position="140"/>
    </location>
</feature>
<dbReference type="SUPFAM" id="SSF51182">
    <property type="entry name" value="RmlC-like cupins"/>
    <property type="match status" value="1"/>
</dbReference>
<gene>
    <name evidence="2" type="ORF">EGT51_07565</name>
</gene>
<dbReference type="AlphaFoldDB" id="A0A4Z0JC33"/>
<dbReference type="PANTHER" id="PTHR33387">
    <property type="entry name" value="RMLC-LIKE JELLY ROLL FOLD PROTEIN"/>
    <property type="match status" value="1"/>
</dbReference>
<dbReference type="CDD" id="cd06121">
    <property type="entry name" value="cupin_YML079wp"/>
    <property type="match status" value="1"/>
</dbReference>
<protein>
    <submittedName>
        <fullName evidence="2">Cupin domain-containing protein</fullName>
    </submittedName>
</protein>
<evidence type="ECO:0000313" key="2">
    <source>
        <dbReference type="EMBL" id="TGD18737.1"/>
    </source>
</evidence>
<organism evidence="2 3">
    <name type="scientific">Levilactobacillus suantsaiihabitans</name>
    <dbReference type="NCBI Taxonomy" id="2487722"/>
    <lineage>
        <taxon>Bacteria</taxon>
        <taxon>Bacillati</taxon>
        <taxon>Bacillota</taxon>
        <taxon>Bacilli</taxon>
        <taxon>Lactobacillales</taxon>
        <taxon>Lactobacillaceae</taxon>
        <taxon>Levilactobacillus</taxon>
    </lineage>
</organism>
<accession>A0A4Z0JC33</accession>
<evidence type="ECO:0000259" key="1">
    <source>
        <dbReference type="Pfam" id="PF06172"/>
    </source>
</evidence>
<dbReference type="RefSeq" id="WP_135368102.1">
    <property type="nucleotide sequence ID" value="NZ_RKLX01000010.1"/>
</dbReference>
<reference evidence="2 3" key="1">
    <citation type="submission" date="2018-10" db="EMBL/GenBank/DDBJ databases">
        <title>Lactobacillus sp. R7 and Lactobacillus sp. R19 isolated from fermented mustard green product of Taiwan.</title>
        <authorList>
            <person name="Lin S.-T."/>
        </authorList>
    </citation>
    <scope>NUCLEOTIDE SEQUENCE [LARGE SCALE GENOMIC DNA]</scope>
    <source>
        <strain evidence="2 3">BCRC 81129</strain>
    </source>
</reference>
<name>A0A4Z0JC33_9LACO</name>
<dbReference type="InterPro" id="IPR014710">
    <property type="entry name" value="RmlC-like_jellyroll"/>
</dbReference>
<keyword evidence="3" id="KW-1185">Reference proteome</keyword>
<dbReference type="Pfam" id="PF06172">
    <property type="entry name" value="Cupin_5"/>
    <property type="match status" value="1"/>
</dbReference>
<dbReference type="InterPro" id="IPR011051">
    <property type="entry name" value="RmlC_Cupin_sf"/>
</dbReference>
<dbReference type="InterPro" id="IPR039935">
    <property type="entry name" value="YML079W-like"/>
</dbReference>
<sequence length="162" mass="18056">MTGKLAYIDALALTPHPEGGWYRQTFQSDDKVFDNTSQAARYQYTSIYFLLDDTHPSHFHRLTHDELWFFHDGAPVTIHCIAPDGNYSQVTLGADVTAGERLQFKVPHDTIFASEVTQPNAFGLVSCVVAPGFDFADFTLVNRETLLAAHPGLVDVIERLAD</sequence>
<dbReference type="Gene3D" id="2.60.120.10">
    <property type="entry name" value="Jelly Rolls"/>
    <property type="match status" value="1"/>
</dbReference>
<dbReference type="EMBL" id="RKLX01000010">
    <property type="protein sequence ID" value="TGD18737.1"/>
    <property type="molecule type" value="Genomic_DNA"/>
</dbReference>
<proteinExistence type="predicted"/>
<dbReference type="OrthoDB" id="9798288at2"/>
<comment type="caution">
    <text evidence="2">The sequence shown here is derived from an EMBL/GenBank/DDBJ whole genome shotgun (WGS) entry which is preliminary data.</text>
</comment>
<dbReference type="Proteomes" id="UP000297348">
    <property type="component" value="Unassembled WGS sequence"/>
</dbReference>
<dbReference type="PANTHER" id="PTHR33387:SF3">
    <property type="entry name" value="DUF985 DOMAIN-CONTAINING PROTEIN"/>
    <property type="match status" value="1"/>
</dbReference>
<evidence type="ECO:0000313" key="3">
    <source>
        <dbReference type="Proteomes" id="UP000297348"/>
    </source>
</evidence>